<evidence type="ECO:0000256" key="2">
    <source>
        <dbReference type="ARBA" id="ARBA00022737"/>
    </source>
</evidence>
<protein>
    <recommendedName>
        <fullName evidence="11">PTS system EIIA component</fullName>
    </recommendedName>
</protein>
<dbReference type="Gene3D" id="3.40.930.10">
    <property type="entry name" value="Mannitol-specific EII, Chain A"/>
    <property type="match status" value="1"/>
</dbReference>
<reference evidence="9 10" key="1">
    <citation type="submission" date="2017-06" db="EMBL/GenBank/DDBJ databases">
        <title>Draft genome sequence of anaerobic fermentative bacterium Anaeromicrobium sediminis DY2726D isolated from West Pacific Ocean sediments.</title>
        <authorList>
            <person name="Zeng X."/>
        </authorList>
    </citation>
    <scope>NUCLEOTIDE SEQUENCE [LARGE SCALE GENOMIC DNA]</scope>
    <source>
        <strain evidence="9 10">DY2726D</strain>
    </source>
</reference>
<dbReference type="Pfam" id="PF00874">
    <property type="entry name" value="PRD"/>
    <property type="match status" value="2"/>
</dbReference>
<dbReference type="InterPro" id="IPR036634">
    <property type="entry name" value="PRD_sf"/>
</dbReference>
<dbReference type="InterPro" id="IPR002178">
    <property type="entry name" value="PTS_EIIA_type-2_dom"/>
</dbReference>
<dbReference type="InterPro" id="IPR036390">
    <property type="entry name" value="WH_DNA-bd_sf"/>
</dbReference>
<dbReference type="SUPFAM" id="SSF52794">
    <property type="entry name" value="PTS system IIB component-like"/>
    <property type="match status" value="1"/>
</dbReference>
<dbReference type="SUPFAM" id="SSF63520">
    <property type="entry name" value="PTS-regulatory domain, PRD"/>
    <property type="match status" value="2"/>
</dbReference>
<dbReference type="PROSITE" id="PS51372">
    <property type="entry name" value="PRD_2"/>
    <property type="match status" value="2"/>
</dbReference>
<dbReference type="InterPro" id="IPR016152">
    <property type="entry name" value="PTrfase/Anion_transptr"/>
</dbReference>
<dbReference type="OrthoDB" id="3175596at2"/>
<dbReference type="SUPFAM" id="SSF55804">
    <property type="entry name" value="Phoshotransferase/anion transport protein"/>
    <property type="match status" value="1"/>
</dbReference>
<evidence type="ECO:0000259" key="8">
    <source>
        <dbReference type="PROSITE" id="PS51372"/>
    </source>
</evidence>
<dbReference type="InterPro" id="IPR050661">
    <property type="entry name" value="BglG_antiterminators"/>
</dbReference>
<dbReference type="GO" id="GO:0009401">
    <property type="term" value="P:phosphoenolpyruvate-dependent sugar phosphotransferase system"/>
    <property type="evidence" value="ECO:0007669"/>
    <property type="project" value="InterPro"/>
</dbReference>
<feature type="domain" description="PTS EIIB type-2" evidence="7">
    <location>
        <begin position="432"/>
        <end position="522"/>
    </location>
</feature>
<dbReference type="Proteomes" id="UP000216024">
    <property type="component" value="Unassembled WGS sequence"/>
</dbReference>
<dbReference type="PROSITE" id="PS51099">
    <property type="entry name" value="PTS_EIIB_TYPE_2"/>
    <property type="match status" value="1"/>
</dbReference>
<dbReference type="InterPro" id="IPR011608">
    <property type="entry name" value="PRD"/>
</dbReference>
<evidence type="ECO:0000256" key="5">
    <source>
        <dbReference type="ARBA" id="ARBA00023163"/>
    </source>
</evidence>
<dbReference type="PANTHER" id="PTHR30185:SF13">
    <property type="entry name" value="LICABCH OPERON REGULATOR-RELATED"/>
    <property type="match status" value="1"/>
</dbReference>
<evidence type="ECO:0000256" key="4">
    <source>
        <dbReference type="ARBA" id="ARBA00023159"/>
    </source>
</evidence>
<dbReference type="Pfam" id="PF05043">
    <property type="entry name" value="Mga"/>
    <property type="match status" value="1"/>
</dbReference>
<keyword evidence="4" id="KW-0010">Activator</keyword>
<dbReference type="Gene3D" id="1.10.10.10">
    <property type="entry name" value="Winged helix-like DNA-binding domain superfamily/Winged helix DNA-binding domain"/>
    <property type="match status" value="2"/>
</dbReference>
<evidence type="ECO:0008006" key="11">
    <source>
        <dbReference type="Google" id="ProtNLM"/>
    </source>
</evidence>
<dbReference type="PROSITE" id="PS51094">
    <property type="entry name" value="PTS_EIIA_TYPE_2"/>
    <property type="match status" value="1"/>
</dbReference>
<dbReference type="AlphaFoldDB" id="A0A267MLB5"/>
<evidence type="ECO:0000313" key="9">
    <source>
        <dbReference type="EMBL" id="PAB60217.1"/>
    </source>
</evidence>
<dbReference type="Pfam" id="PF08279">
    <property type="entry name" value="HTH_11"/>
    <property type="match status" value="1"/>
</dbReference>
<dbReference type="GO" id="GO:0006355">
    <property type="term" value="P:regulation of DNA-templated transcription"/>
    <property type="evidence" value="ECO:0007669"/>
    <property type="project" value="InterPro"/>
</dbReference>
<dbReference type="EMBL" id="NIBG01000003">
    <property type="protein sequence ID" value="PAB60217.1"/>
    <property type="molecule type" value="Genomic_DNA"/>
</dbReference>
<keyword evidence="3" id="KW-0805">Transcription regulation</keyword>
<accession>A0A267MLB5</accession>
<dbReference type="Gene3D" id="3.40.50.2300">
    <property type="match status" value="1"/>
</dbReference>
<dbReference type="InterPro" id="IPR036095">
    <property type="entry name" value="PTS_EIIB-like_sf"/>
</dbReference>
<name>A0A267MLB5_9FIRM</name>
<evidence type="ECO:0000259" key="7">
    <source>
        <dbReference type="PROSITE" id="PS51099"/>
    </source>
</evidence>
<proteinExistence type="predicted"/>
<feature type="domain" description="PRD" evidence="8">
    <location>
        <begin position="320"/>
        <end position="427"/>
    </location>
</feature>
<dbReference type="InterPro" id="IPR007737">
    <property type="entry name" value="Mga_HTH"/>
</dbReference>
<dbReference type="InterPro" id="IPR036388">
    <property type="entry name" value="WH-like_DNA-bd_sf"/>
</dbReference>
<evidence type="ECO:0000313" key="10">
    <source>
        <dbReference type="Proteomes" id="UP000216024"/>
    </source>
</evidence>
<feature type="domain" description="PTS EIIA type-2" evidence="6">
    <location>
        <begin position="529"/>
        <end position="668"/>
    </location>
</feature>
<dbReference type="InterPro" id="IPR013011">
    <property type="entry name" value="PTS_EIIB_2"/>
</dbReference>
<keyword evidence="2" id="KW-0677">Repeat</keyword>
<dbReference type="Gene3D" id="1.10.1790.10">
    <property type="entry name" value="PRD domain"/>
    <property type="match status" value="2"/>
</dbReference>
<evidence type="ECO:0000256" key="3">
    <source>
        <dbReference type="ARBA" id="ARBA00023015"/>
    </source>
</evidence>
<dbReference type="Pfam" id="PF02302">
    <property type="entry name" value="PTS_IIB"/>
    <property type="match status" value="1"/>
</dbReference>
<keyword evidence="1" id="KW-0808">Transferase</keyword>
<dbReference type="SUPFAM" id="SSF46785">
    <property type="entry name" value="Winged helix' DNA-binding domain"/>
    <property type="match status" value="1"/>
</dbReference>
<dbReference type="GO" id="GO:0008982">
    <property type="term" value="F:protein-N(PI)-phosphohistidine-sugar phosphotransferase activity"/>
    <property type="evidence" value="ECO:0007669"/>
    <property type="project" value="InterPro"/>
</dbReference>
<comment type="caution">
    <text evidence="9">The sequence shown here is derived from an EMBL/GenBank/DDBJ whole genome shotgun (WGS) entry which is preliminary data.</text>
</comment>
<evidence type="ECO:0000256" key="1">
    <source>
        <dbReference type="ARBA" id="ARBA00022679"/>
    </source>
</evidence>
<organism evidence="9 10">
    <name type="scientific">Anaeromicrobium sediminis</name>
    <dbReference type="NCBI Taxonomy" id="1478221"/>
    <lineage>
        <taxon>Bacteria</taxon>
        <taxon>Bacillati</taxon>
        <taxon>Bacillota</taxon>
        <taxon>Clostridia</taxon>
        <taxon>Peptostreptococcales</taxon>
        <taxon>Thermotaleaceae</taxon>
        <taxon>Anaeromicrobium</taxon>
    </lineage>
</organism>
<dbReference type="RefSeq" id="WP_095131520.1">
    <property type="nucleotide sequence ID" value="NZ_NIBG01000003.1"/>
</dbReference>
<dbReference type="InterPro" id="IPR003501">
    <property type="entry name" value="PTS_EIIB_2/3"/>
</dbReference>
<dbReference type="Pfam" id="PF00359">
    <property type="entry name" value="PTS_EIIA_2"/>
    <property type="match status" value="1"/>
</dbReference>
<keyword evidence="10" id="KW-1185">Reference proteome</keyword>
<gene>
    <name evidence="9" type="ORF">CCE28_04775</name>
</gene>
<keyword evidence="5" id="KW-0804">Transcription</keyword>
<sequence>MHEKKSVLIEGNNDDIVKTRKDWSGEMKSYPISAKELKVIEIIDRQNSCTAKEIGKHLGVTPRTVLNYIKNINELIGKEVAEIKPTKGRKYTIKKISIEKFENITNTLKNNDLSIPEERIKEIIKILLEKKEMIKLEDLAESLYISRTTLIKDLKRVSGILSNYKIELKGKPNGGIEALGDEMNIRFCLSQMLYKRQNVEIEKSKKFAPIRKHEETVEKILKGVFKKTNFKVSRETFRNIVLHILIAIERFEKGNKIQRIIEKVKNMKETREYNITLSIGEELEKEIGLQLPMEELMYICLHLLGRKPVEEMIESKKTIEIKPIVKKMISDILDEIYENTGFFMKDDKELIWGLELHLNFAVNRIMFNMNIRNPLFEEVKKKFPLAYELATIGASVIEKELDAKVDEHEISYLAMHIGGYIERNNYKYKDIQRVALICGTGLGTAQLMLVKIKKVLGDLQEIKTFSSSYLESQILDEFDIIFTTIDLDINVSTPIIKLDVLFDERDLQNKIAYRKVKQKMSQNSPYIFKSLLKKNMFFKINMEIPEKIIEYMAQRCIEEGTADEGFMYRILERERLSPTSFDNLIALPHAINYKSNEIEIAIGILDKTVKWDKKPVKLVFMVLVPNEIVEDVNLFIKVYEDILKVGQNKNLLQRMAKVKNFDECVSLF</sequence>
<evidence type="ECO:0000259" key="6">
    <source>
        <dbReference type="PROSITE" id="PS51094"/>
    </source>
</evidence>
<dbReference type="InterPro" id="IPR013196">
    <property type="entry name" value="HTH_11"/>
</dbReference>
<feature type="domain" description="PRD" evidence="8">
    <location>
        <begin position="208"/>
        <end position="313"/>
    </location>
</feature>
<dbReference type="PANTHER" id="PTHR30185">
    <property type="entry name" value="CRYPTIC BETA-GLUCOSIDE BGL OPERON ANTITERMINATOR"/>
    <property type="match status" value="1"/>
</dbReference>
<dbReference type="CDD" id="cd05568">
    <property type="entry name" value="PTS_IIB_bgl_like"/>
    <property type="match status" value="1"/>
</dbReference>